<name>A0AAW1IL73_SAPOF</name>
<reference evidence="1" key="1">
    <citation type="submission" date="2024-03" db="EMBL/GenBank/DDBJ databases">
        <title>WGS assembly of Saponaria officinalis var. Norfolk2.</title>
        <authorList>
            <person name="Jenkins J."/>
            <person name="Shu S."/>
            <person name="Grimwood J."/>
            <person name="Barry K."/>
            <person name="Goodstein D."/>
            <person name="Schmutz J."/>
            <person name="Leebens-Mack J."/>
            <person name="Osbourn A."/>
        </authorList>
    </citation>
    <scope>NUCLEOTIDE SEQUENCE [LARGE SCALE GENOMIC DNA]</scope>
    <source>
        <strain evidence="1">JIC</strain>
    </source>
</reference>
<protein>
    <recommendedName>
        <fullName evidence="3">Lectin</fullName>
    </recommendedName>
</protein>
<sequence>MYAQNLHSDTLILSVQNRQHVTLSLSVQNRQHVALSLSFQNRQHVTLSLYVQYPHTVDNHLQHVHPDTLNPSDEAVQKDNRELYKIDEHHWAGKSDENYPFPPTIKHQPTPIIPFKHSGPNPEGSVAGVVYADGHDSTARKWVIAFDTSRRKVYVEAGPIGPVDWGVIKVKLDQSGPNVEYLDPILGGLIYV</sequence>
<dbReference type="PANTHER" id="PTHR36482">
    <property type="entry name" value="OSJNBA0024J22.15 PROTEIN"/>
    <property type="match status" value="1"/>
</dbReference>
<proteinExistence type="predicted"/>
<comment type="caution">
    <text evidence="1">The sequence shown here is derived from an EMBL/GenBank/DDBJ whole genome shotgun (WGS) entry which is preliminary data.</text>
</comment>
<gene>
    <name evidence="1" type="ORF">RND81_09G110700</name>
</gene>
<evidence type="ECO:0000313" key="2">
    <source>
        <dbReference type="Proteomes" id="UP001443914"/>
    </source>
</evidence>
<dbReference type="InterPro" id="IPR053085">
    <property type="entry name" value="Jasmonate-induced_protein"/>
</dbReference>
<evidence type="ECO:0008006" key="3">
    <source>
        <dbReference type="Google" id="ProtNLM"/>
    </source>
</evidence>
<dbReference type="EMBL" id="JBDFQZ010000009">
    <property type="protein sequence ID" value="KAK9690195.1"/>
    <property type="molecule type" value="Genomic_DNA"/>
</dbReference>
<evidence type="ECO:0000313" key="1">
    <source>
        <dbReference type="EMBL" id="KAK9690195.1"/>
    </source>
</evidence>
<accession>A0AAW1IL73</accession>
<keyword evidence="2" id="KW-1185">Reference proteome</keyword>
<dbReference type="AlphaFoldDB" id="A0AAW1IL73"/>
<dbReference type="Proteomes" id="UP001443914">
    <property type="component" value="Unassembled WGS sequence"/>
</dbReference>
<dbReference type="PANTHER" id="PTHR36482:SF6">
    <property type="entry name" value="JASMONATE-INDUCED PROTEIN HOMOLOG"/>
    <property type="match status" value="1"/>
</dbReference>
<organism evidence="1 2">
    <name type="scientific">Saponaria officinalis</name>
    <name type="common">Common soapwort</name>
    <name type="synonym">Lychnis saponaria</name>
    <dbReference type="NCBI Taxonomy" id="3572"/>
    <lineage>
        <taxon>Eukaryota</taxon>
        <taxon>Viridiplantae</taxon>
        <taxon>Streptophyta</taxon>
        <taxon>Embryophyta</taxon>
        <taxon>Tracheophyta</taxon>
        <taxon>Spermatophyta</taxon>
        <taxon>Magnoliopsida</taxon>
        <taxon>eudicotyledons</taxon>
        <taxon>Gunneridae</taxon>
        <taxon>Pentapetalae</taxon>
        <taxon>Caryophyllales</taxon>
        <taxon>Caryophyllaceae</taxon>
        <taxon>Caryophylleae</taxon>
        <taxon>Saponaria</taxon>
    </lineage>
</organism>